<dbReference type="Pfam" id="PF07949">
    <property type="entry name" value="YbbR"/>
    <property type="match status" value="1"/>
</dbReference>
<gene>
    <name evidence="2" type="ORF">RSDT_0724</name>
</gene>
<sequence>MTFFRHPQLPHLFSLVVAVLTAICLWYVVSVRERLEAQVEVSIDYFGIPPGLVVTDGLISKVVVRLRGPEILLRSVTQQRLVRAVNIASIKKGVTVVPLSSDTMGPSFRAFEIVDIQPTRIVINADNLTERSVPLRPILNSPLRNGALTVGNVSVTPASVLLRGPERVVSAISSLPLTIMLDPQATGDTVSKNIVLDTPSLVTAVPSSVQVRYTITSGRTVLLRQCKVNLFTENSQLYDISPTVITVLVEVPEALSKNTSYLGQLDVNVVPPSIEPGQKAKADLRFRLPAGMTLLNPPAEQVMIVRKNINPMAGNVDADEHSAGGGE</sequence>
<dbReference type="Gene3D" id="2.170.120.30">
    <property type="match status" value="1"/>
</dbReference>
<organism evidence="2 3">
    <name type="scientific">Candidatus Desulfovibrio trichonymphae</name>
    <dbReference type="NCBI Taxonomy" id="1725232"/>
    <lineage>
        <taxon>Bacteria</taxon>
        <taxon>Pseudomonadati</taxon>
        <taxon>Thermodesulfobacteriota</taxon>
        <taxon>Desulfovibrionia</taxon>
        <taxon>Desulfovibrionales</taxon>
        <taxon>Desulfovibrionaceae</taxon>
        <taxon>Desulfovibrio</taxon>
    </lineage>
</organism>
<reference evidence="2 3" key="1">
    <citation type="journal article" date="2017" name="ISME J.">
        <title>Genome of 'Ca. Desulfovibrio trichonymphae', an H2-oxidizing bacterium in a tripartite symbiotic system within a protist cell in the termite gut.</title>
        <authorList>
            <person name="Kuwahara H."/>
            <person name="Yuki M."/>
            <person name="Izawa K."/>
            <person name="Ohkuma M."/>
            <person name="Hongoh Y."/>
        </authorList>
    </citation>
    <scope>NUCLEOTIDE SEQUENCE [LARGE SCALE GENOMIC DNA]</scope>
    <source>
        <strain evidence="2 3">Rs-N31</strain>
    </source>
</reference>
<evidence type="ECO:0008006" key="4">
    <source>
        <dbReference type="Google" id="ProtNLM"/>
    </source>
</evidence>
<keyword evidence="1" id="KW-0812">Transmembrane</keyword>
<name>A0A1J1DWI5_9BACT</name>
<keyword evidence="1" id="KW-0472">Membrane</keyword>
<evidence type="ECO:0000313" key="2">
    <source>
        <dbReference type="EMBL" id="BAV92236.1"/>
    </source>
</evidence>
<dbReference type="RefSeq" id="WP_145954811.1">
    <property type="nucleotide sequence ID" value="NZ_AP017368.1"/>
</dbReference>
<evidence type="ECO:0000256" key="1">
    <source>
        <dbReference type="SAM" id="Phobius"/>
    </source>
</evidence>
<dbReference type="KEGG" id="dtr:RSDT_0724"/>
<dbReference type="InterPro" id="IPR012505">
    <property type="entry name" value="YbbR"/>
</dbReference>
<evidence type="ECO:0000313" key="3">
    <source>
        <dbReference type="Proteomes" id="UP000242645"/>
    </source>
</evidence>
<accession>A0A1J1DWI5</accession>
<proteinExistence type="predicted"/>
<dbReference type="OrthoDB" id="128578at2"/>
<keyword evidence="1" id="KW-1133">Transmembrane helix</keyword>
<dbReference type="Gene3D" id="2.170.120.40">
    <property type="entry name" value="YbbR-like domain"/>
    <property type="match status" value="1"/>
</dbReference>
<dbReference type="EMBL" id="AP017368">
    <property type="protein sequence ID" value="BAV92236.1"/>
    <property type="molecule type" value="Genomic_DNA"/>
</dbReference>
<keyword evidence="3" id="KW-1185">Reference proteome</keyword>
<dbReference type="AlphaFoldDB" id="A0A1J1DWI5"/>
<dbReference type="InterPro" id="IPR053154">
    <property type="entry name" value="c-di-AMP_regulator"/>
</dbReference>
<protein>
    <recommendedName>
        <fullName evidence="4">YbbR-like protein</fullName>
    </recommendedName>
</protein>
<feature type="transmembrane region" description="Helical" evidence="1">
    <location>
        <begin position="12"/>
        <end position="29"/>
    </location>
</feature>
<dbReference type="PANTHER" id="PTHR37804">
    <property type="entry name" value="CDAA REGULATORY PROTEIN CDAR"/>
    <property type="match status" value="1"/>
</dbReference>
<dbReference type="Proteomes" id="UP000242645">
    <property type="component" value="Chromosome"/>
</dbReference>
<dbReference type="PANTHER" id="PTHR37804:SF1">
    <property type="entry name" value="CDAA REGULATORY PROTEIN CDAR"/>
    <property type="match status" value="1"/>
</dbReference>